<evidence type="ECO:0008006" key="3">
    <source>
        <dbReference type="Google" id="ProtNLM"/>
    </source>
</evidence>
<dbReference type="InterPro" id="IPR029058">
    <property type="entry name" value="AB_hydrolase_fold"/>
</dbReference>
<organism evidence="1 2">
    <name type="scientific">Bradyrhizobium lablabi</name>
    <dbReference type="NCBI Taxonomy" id="722472"/>
    <lineage>
        <taxon>Bacteria</taxon>
        <taxon>Pseudomonadati</taxon>
        <taxon>Pseudomonadota</taxon>
        <taxon>Alphaproteobacteria</taxon>
        <taxon>Hyphomicrobiales</taxon>
        <taxon>Nitrobacteraceae</taxon>
        <taxon>Bradyrhizobium</taxon>
    </lineage>
</organism>
<dbReference type="Proteomes" id="UP000183208">
    <property type="component" value="Unassembled WGS sequence"/>
</dbReference>
<dbReference type="Gene3D" id="3.40.50.1820">
    <property type="entry name" value="alpha/beta hydrolase"/>
    <property type="match status" value="1"/>
</dbReference>
<dbReference type="OrthoDB" id="7389193at2"/>
<accession>A0A1M6VU70</accession>
<protein>
    <recommendedName>
        <fullName evidence="3">AB hydrolase-1 domain-containing protein</fullName>
    </recommendedName>
</protein>
<dbReference type="RefSeq" id="WP_074818476.1">
    <property type="nucleotide sequence ID" value="NZ_FNTI01000001.1"/>
</dbReference>
<dbReference type="SUPFAM" id="SSF53474">
    <property type="entry name" value="alpha/beta-Hydrolases"/>
    <property type="match status" value="1"/>
</dbReference>
<dbReference type="AlphaFoldDB" id="A0A1M6VU70"/>
<dbReference type="EMBL" id="FNTI01000001">
    <property type="protein sequence ID" value="SEC71274.1"/>
    <property type="molecule type" value="Genomic_DNA"/>
</dbReference>
<sequence length="259" mass="27785">MSRDDEDVVSPPSLGLFAAEGRGLLDIPALLAVAPLLAAAPRGQSHPVLVLPGLGADDRSTIAIRSFLKHLGYNVHGWGLGRNVRPPDADLSTVVSQVTELSEASGSAVSLVGWSRGGIIAREVARQVPDAIRMVITLGSPFAAPGASNVRAIWTLLTGEKYQPPSHERVSRLAQPIPVPSTSIYTRDDGVVAWRACLEVEGDRRENVEVKTTHIGLGFHAPALWVIADRLALPAGTWKPFRPSPMVAVWFPRSGRARR</sequence>
<reference evidence="1 2" key="1">
    <citation type="submission" date="2016-10" db="EMBL/GenBank/DDBJ databases">
        <authorList>
            <person name="de Groot N.N."/>
        </authorList>
    </citation>
    <scope>NUCLEOTIDE SEQUENCE [LARGE SCALE GENOMIC DNA]</scope>
    <source>
        <strain evidence="1 2">GAS522</strain>
    </source>
</reference>
<proteinExistence type="predicted"/>
<evidence type="ECO:0000313" key="1">
    <source>
        <dbReference type="EMBL" id="SEC71274.1"/>
    </source>
</evidence>
<name>A0A1M6VU70_9BRAD</name>
<gene>
    <name evidence="1" type="ORF">SAMN05444171_2087</name>
</gene>
<evidence type="ECO:0000313" key="2">
    <source>
        <dbReference type="Proteomes" id="UP000183208"/>
    </source>
</evidence>